<dbReference type="GO" id="GO:0004497">
    <property type="term" value="F:monooxygenase activity"/>
    <property type="evidence" value="ECO:0007669"/>
    <property type="project" value="UniProtKB-KW"/>
</dbReference>
<proteinExistence type="predicted"/>
<evidence type="ECO:0000313" key="3">
    <source>
        <dbReference type="Proteomes" id="UP000557899"/>
    </source>
</evidence>
<dbReference type="SUPFAM" id="SSF54909">
    <property type="entry name" value="Dimeric alpha+beta barrel"/>
    <property type="match status" value="1"/>
</dbReference>
<dbReference type="EMBL" id="JAAZHI010000171">
    <property type="protein sequence ID" value="NLA56346.1"/>
    <property type="molecule type" value="Genomic_DNA"/>
</dbReference>
<dbReference type="Proteomes" id="UP000557899">
    <property type="component" value="Unassembled WGS sequence"/>
</dbReference>
<protein>
    <submittedName>
        <fullName evidence="2">Antibiotic biosynthesis monooxygenase</fullName>
    </submittedName>
</protein>
<feature type="domain" description="ABM" evidence="1">
    <location>
        <begin position="2"/>
        <end position="91"/>
    </location>
</feature>
<dbReference type="PROSITE" id="PS51725">
    <property type="entry name" value="ABM"/>
    <property type="match status" value="1"/>
</dbReference>
<reference evidence="2 3" key="1">
    <citation type="journal article" date="2020" name="Biotechnol. Biofuels">
        <title>New insights from the biogas microbiome by comprehensive genome-resolved metagenomics of nearly 1600 species originating from multiple anaerobic digesters.</title>
        <authorList>
            <person name="Campanaro S."/>
            <person name="Treu L."/>
            <person name="Rodriguez-R L.M."/>
            <person name="Kovalovszki A."/>
            <person name="Ziels R.M."/>
            <person name="Maus I."/>
            <person name="Zhu X."/>
            <person name="Kougias P.G."/>
            <person name="Basile A."/>
            <person name="Luo G."/>
            <person name="Schluter A."/>
            <person name="Konstantinidis K.T."/>
            <person name="Angelidaki I."/>
        </authorList>
    </citation>
    <scope>NUCLEOTIDE SEQUENCE [LARGE SCALE GENOMIC DNA]</scope>
    <source>
        <strain evidence="2">AS15tlH2ME_198</strain>
    </source>
</reference>
<organism evidence="2 3">
    <name type="scientific">Corynebacterium humireducens</name>
    <dbReference type="NCBI Taxonomy" id="1223514"/>
    <lineage>
        <taxon>Bacteria</taxon>
        <taxon>Bacillati</taxon>
        <taxon>Actinomycetota</taxon>
        <taxon>Actinomycetes</taxon>
        <taxon>Mycobacteriales</taxon>
        <taxon>Corynebacteriaceae</taxon>
        <taxon>Corynebacterium</taxon>
    </lineage>
</organism>
<dbReference type="InterPro" id="IPR011008">
    <property type="entry name" value="Dimeric_a/b-barrel"/>
</dbReference>
<keyword evidence="2" id="KW-0503">Monooxygenase</keyword>
<dbReference type="Gene3D" id="3.30.70.100">
    <property type="match status" value="1"/>
</dbReference>
<evidence type="ECO:0000259" key="1">
    <source>
        <dbReference type="PROSITE" id="PS51725"/>
    </source>
</evidence>
<gene>
    <name evidence="2" type="ORF">GX859_08630</name>
</gene>
<sequence>MYMRHGKMTATPGNGAQLKEILTAQGDGPLLDGCRLYLVAADPTDGDVMWVTEVWETPQAHQDSLQDPRVRELISRALPILDREGMSSRELEAVAGVPPAAV</sequence>
<dbReference type="Pfam" id="PF03992">
    <property type="entry name" value="ABM"/>
    <property type="match status" value="1"/>
</dbReference>
<evidence type="ECO:0000313" key="2">
    <source>
        <dbReference type="EMBL" id="NLA56346.1"/>
    </source>
</evidence>
<accession>A0A7X6PNS2</accession>
<dbReference type="InterPro" id="IPR007138">
    <property type="entry name" value="ABM_dom"/>
</dbReference>
<keyword evidence="2" id="KW-0560">Oxidoreductase</keyword>
<comment type="caution">
    <text evidence="2">The sequence shown here is derived from an EMBL/GenBank/DDBJ whole genome shotgun (WGS) entry which is preliminary data.</text>
</comment>
<dbReference type="AlphaFoldDB" id="A0A7X6PNS2"/>
<name>A0A7X6PNS2_9CORY</name>